<gene>
    <name evidence="1" type="ORF">SAMN05444005_101282</name>
</gene>
<sequence>MELYLIRHTETVVPKGICYGQADVDIKEPYLDIFEDIKKQLPHDAIVYSSPLQRCKKMAEFFSDNIIFDNRLKEMNFGNWELKAWNDIPLEEINPWMDNFVEVRVPNGESFEDLYQRVGEFYSEILQKNNNKVILFCHDGTIRSVLSLYHKTQLKDSFSLYKIQYGEIVKIIL</sequence>
<evidence type="ECO:0000313" key="1">
    <source>
        <dbReference type="EMBL" id="SEP56238.1"/>
    </source>
</evidence>
<dbReference type="Proteomes" id="UP000198648">
    <property type="component" value="Unassembled WGS sequence"/>
</dbReference>
<dbReference type="STRING" id="1299341.SAMN05444005_101282"/>
<evidence type="ECO:0000313" key="2">
    <source>
        <dbReference type="Proteomes" id="UP000198648"/>
    </source>
</evidence>
<accession>A0A1H8YXZ1</accession>
<dbReference type="InterPro" id="IPR029033">
    <property type="entry name" value="His_PPase_superfam"/>
</dbReference>
<dbReference type="PANTHER" id="PTHR48100">
    <property type="entry name" value="BROAD-SPECIFICITY PHOSPHATASE YOR283W-RELATED"/>
    <property type="match status" value="1"/>
</dbReference>
<dbReference type="Pfam" id="PF00300">
    <property type="entry name" value="His_Phos_1"/>
    <property type="match status" value="1"/>
</dbReference>
<reference evidence="1 2" key="1">
    <citation type="submission" date="2016-10" db="EMBL/GenBank/DDBJ databases">
        <authorList>
            <person name="de Groot N.N."/>
        </authorList>
    </citation>
    <scope>NUCLEOTIDE SEQUENCE [LARGE SCALE GENOMIC DNA]</scope>
    <source>
        <strain evidence="1 2">DSM 27078</strain>
    </source>
</reference>
<dbReference type="GO" id="GO:0016791">
    <property type="term" value="F:phosphatase activity"/>
    <property type="evidence" value="ECO:0007669"/>
    <property type="project" value="TreeGrafter"/>
</dbReference>
<dbReference type="OrthoDB" id="9782128at2"/>
<dbReference type="SMART" id="SM00855">
    <property type="entry name" value="PGAM"/>
    <property type="match status" value="1"/>
</dbReference>
<dbReference type="GO" id="GO:0005737">
    <property type="term" value="C:cytoplasm"/>
    <property type="evidence" value="ECO:0007669"/>
    <property type="project" value="TreeGrafter"/>
</dbReference>
<dbReference type="SUPFAM" id="SSF53254">
    <property type="entry name" value="Phosphoglycerate mutase-like"/>
    <property type="match status" value="1"/>
</dbReference>
<name>A0A1H8YXZ1_9FLAO</name>
<dbReference type="PANTHER" id="PTHR48100:SF59">
    <property type="entry name" value="ADENOSYLCOBALAMIN_ALPHA-RIBAZOLE PHOSPHATASE"/>
    <property type="match status" value="1"/>
</dbReference>
<dbReference type="RefSeq" id="WP_091464169.1">
    <property type="nucleotide sequence ID" value="NZ_FOEI01000001.1"/>
</dbReference>
<proteinExistence type="predicted"/>
<protein>
    <submittedName>
        <fullName evidence="1">Alpha-ribazole phosphatase</fullName>
    </submittedName>
</protein>
<dbReference type="Gene3D" id="3.40.50.1240">
    <property type="entry name" value="Phosphoglycerate mutase-like"/>
    <property type="match status" value="1"/>
</dbReference>
<dbReference type="CDD" id="cd07067">
    <property type="entry name" value="HP_PGM_like"/>
    <property type="match status" value="1"/>
</dbReference>
<dbReference type="InterPro" id="IPR050275">
    <property type="entry name" value="PGM_Phosphatase"/>
</dbReference>
<keyword evidence="2" id="KW-1185">Reference proteome</keyword>
<dbReference type="AlphaFoldDB" id="A0A1H8YXZ1"/>
<organism evidence="1 2">
    <name type="scientific">Flavobacterium urocaniciphilum</name>
    <dbReference type="NCBI Taxonomy" id="1299341"/>
    <lineage>
        <taxon>Bacteria</taxon>
        <taxon>Pseudomonadati</taxon>
        <taxon>Bacteroidota</taxon>
        <taxon>Flavobacteriia</taxon>
        <taxon>Flavobacteriales</taxon>
        <taxon>Flavobacteriaceae</taxon>
        <taxon>Flavobacterium</taxon>
    </lineage>
</organism>
<dbReference type="InterPro" id="IPR013078">
    <property type="entry name" value="His_Pase_superF_clade-1"/>
</dbReference>
<dbReference type="EMBL" id="FOEI01000001">
    <property type="protein sequence ID" value="SEP56238.1"/>
    <property type="molecule type" value="Genomic_DNA"/>
</dbReference>